<gene>
    <name evidence="2" type="ORF">PPNO1_LOCUS1589</name>
</gene>
<feature type="region of interest" description="Disordered" evidence="1">
    <location>
        <begin position="538"/>
        <end position="608"/>
    </location>
</feature>
<dbReference type="InterPro" id="IPR035969">
    <property type="entry name" value="Rab-GAP_TBC_sf"/>
</dbReference>
<accession>A0A9P1GWW1</accession>
<feature type="compositionally biased region" description="Low complexity" evidence="1">
    <location>
        <begin position="559"/>
        <end position="577"/>
    </location>
</feature>
<dbReference type="AlphaFoldDB" id="A0A9P1GWW1"/>
<feature type="region of interest" description="Disordered" evidence="1">
    <location>
        <begin position="321"/>
        <end position="351"/>
    </location>
</feature>
<feature type="compositionally biased region" description="Low complexity" evidence="1">
    <location>
        <begin position="538"/>
        <end position="547"/>
    </location>
</feature>
<protein>
    <recommendedName>
        <fullName evidence="4">Rab-GAP TBC domain-containing protein</fullName>
    </recommendedName>
</protein>
<dbReference type="EMBL" id="CALLCH030000003">
    <property type="protein sequence ID" value="CAI4211815.1"/>
    <property type="molecule type" value="Genomic_DNA"/>
</dbReference>
<comment type="caution">
    <text evidence="2">The sequence shown here is derived from an EMBL/GenBank/DDBJ whole genome shotgun (WGS) entry which is preliminary data.</text>
</comment>
<feature type="compositionally biased region" description="Low complexity" evidence="1">
    <location>
        <begin position="647"/>
        <end position="659"/>
    </location>
</feature>
<evidence type="ECO:0008006" key="4">
    <source>
        <dbReference type="Google" id="ProtNLM"/>
    </source>
</evidence>
<name>A0A9P1GWW1_9PEZI</name>
<evidence type="ECO:0000313" key="3">
    <source>
        <dbReference type="Proteomes" id="UP000838763"/>
    </source>
</evidence>
<feature type="compositionally biased region" description="Gly residues" evidence="1">
    <location>
        <begin position="660"/>
        <end position="671"/>
    </location>
</feature>
<dbReference type="Gene3D" id="1.10.8.270">
    <property type="entry name" value="putative rabgap domain of human tbc1 domain family member 14 like domains"/>
    <property type="match status" value="1"/>
</dbReference>
<keyword evidence="3" id="KW-1185">Reference proteome</keyword>
<feature type="compositionally biased region" description="Pro residues" evidence="1">
    <location>
        <begin position="548"/>
        <end position="558"/>
    </location>
</feature>
<sequence>MPPAAEALPRWQATLNSCSSLAALRRAVRYDGAESPAIVGCRSLCWKTFLLFKDISPSAWIHSLAEARESYASTRDHLLKYIKHPEDLANLSIDPLADDPNSPWTTVRQDDAIREEIAQDVRRLPDEPLYQEERIQTMIIDILFIYCKLNPSVGDAVDRSEEDTSLSDSDRLMFSVLDSAFVEHDSFALFSSIMDRAASFYEVNDSPVGVVPPGLAVAENAGTSVIVEKSKFIHEVCLKRSTLSSRTILRASKSYPKSFSYVGSGYLLEADYSVCLQLLLKYPTPSPPHGPHTFVEDALYLKGHLTSSGATSLLMKYTGRVPQLSRTPSSTTSRPNTPSFPSLGSLRSRGLSPRLPLDSASKLLQQPGGVEALFQGAAKNVLERSEKLGINQAVRDAMGEIRRNMQTLQDNRPHPPRSGRDSAFSSGVGSPAAADAAVKALERRNQQLANLLDESLSGLRAITADVLEDKVKSLEMIEIAASKAQVVKLCLEDSSLQVPGPHLAEAEAEAAAAAVADDQSPALPHDEDADMVMDAAATEPGAGKPAAESPPKPAPAGDPLPTISSLSLADNSADATPSLPPSRDPLSDAPAQVTSPKSPERPKTLLPNRSSIAQSSFAWMLEPDTSVPAPLPSTTATAPAGGGHGHSSGSPSRGASQFAGSGGGGASGSGSGARLHKKRPSGSSSTRERNAFLFGEVVPTDAEVGVAAGVEARAIRREDIFGLEPIKRDKE</sequence>
<evidence type="ECO:0000313" key="2">
    <source>
        <dbReference type="EMBL" id="CAI4211815.1"/>
    </source>
</evidence>
<organism evidence="2 3">
    <name type="scientific">Parascedosporium putredinis</name>
    <dbReference type="NCBI Taxonomy" id="1442378"/>
    <lineage>
        <taxon>Eukaryota</taxon>
        <taxon>Fungi</taxon>
        <taxon>Dikarya</taxon>
        <taxon>Ascomycota</taxon>
        <taxon>Pezizomycotina</taxon>
        <taxon>Sordariomycetes</taxon>
        <taxon>Hypocreomycetidae</taxon>
        <taxon>Microascales</taxon>
        <taxon>Microascaceae</taxon>
        <taxon>Parascedosporium</taxon>
    </lineage>
</organism>
<dbReference type="Proteomes" id="UP000838763">
    <property type="component" value="Unassembled WGS sequence"/>
</dbReference>
<dbReference type="SUPFAM" id="SSF47923">
    <property type="entry name" value="Ypt/Rab-GAP domain of gyp1p"/>
    <property type="match status" value="1"/>
</dbReference>
<proteinExistence type="predicted"/>
<feature type="region of interest" description="Disordered" evidence="1">
    <location>
        <begin position="407"/>
        <end position="430"/>
    </location>
</feature>
<reference evidence="2" key="1">
    <citation type="submission" date="2022-11" db="EMBL/GenBank/DDBJ databases">
        <authorList>
            <person name="Scott C."/>
            <person name="Bruce N."/>
        </authorList>
    </citation>
    <scope>NUCLEOTIDE SEQUENCE</scope>
</reference>
<feature type="compositionally biased region" description="Low complexity" evidence="1">
    <location>
        <begin position="325"/>
        <end position="351"/>
    </location>
</feature>
<dbReference type="OrthoDB" id="27140at2759"/>
<evidence type="ECO:0000256" key="1">
    <source>
        <dbReference type="SAM" id="MobiDB-lite"/>
    </source>
</evidence>
<feature type="region of interest" description="Disordered" evidence="1">
    <location>
        <begin position="623"/>
        <end position="688"/>
    </location>
</feature>